<feature type="compositionally biased region" description="Basic and acidic residues" evidence="1">
    <location>
        <begin position="158"/>
        <end position="171"/>
    </location>
</feature>
<feature type="region of interest" description="Disordered" evidence="1">
    <location>
        <begin position="1205"/>
        <end position="1229"/>
    </location>
</feature>
<feature type="compositionally biased region" description="Low complexity" evidence="1">
    <location>
        <begin position="86"/>
        <end position="109"/>
    </location>
</feature>
<feature type="compositionally biased region" description="Polar residues" evidence="1">
    <location>
        <begin position="1074"/>
        <end position="1090"/>
    </location>
</feature>
<dbReference type="SUPFAM" id="SSF50729">
    <property type="entry name" value="PH domain-like"/>
    <property type="match status" value="1"/>
</dbReference>
<evidence type="ECO:0000259" key="2">
    <source>
        <dbReference type="PROSITE" id="PS50003"/>
    </source>
</evidence>
<dbReference type="OrthoDB" id="5970758at2759"/>
<protein>
    <recommendedName>
        <fullName evidence="2">PH domain-containing protein</fullName>
    </recommendedName>
</protein>
<feature type="region of interest" description="Disordered" evidence="1">
    <location>
        <begin position="1074"/>
        <end position="1095"/>
    </location>
</feature>
<accession>A0A433SX96</accession>
<reference evidence="3 4" key="1">
    <citation type="submission" date="2019-01" db="EMBL/GenBank/DDBJ databases">
        <title>A draft genome assembly of the solar-powered sea slug Elysia chlorotica.</title>
        <authorList>
            <person name="Cai H."/>
            <person name="Li Q."/>
            <person name="Fang X."/>
            <person name="Li J."/>
            <person name="Curtis N.E."/>
            <person name="Altenburger A."/>
            <person name="Shibata T."/>
            <person name="Feng M."/>
            <person name="Maeda T."/>
            <person name="Schwartz J.A."/>
            <person name="Shigenobu S."/>
            <person name="Lundholm N."/>
            <person name="Nishiyama T."/>
            <person name="Yang H."/>
            <person name="Hasebe M."/>
            <person name="Li S."/>
            <person name="Pierce S.K."/>
            <person name="Wang J."/>
        </authorList>
    </citation>
    <scope>NUCLEOTIDE SEQUENCE [LARGE SCALE GENOMIC DNA]</scope>
    <source>
        <strain evidence="3">EC2010</strain>
        <tissue evidence="3">Whole organism of an adult</tissue>
    </source>
</reference>
<dbReference type="InterPro" id="IPR001849">
    <property type="entry name" value="PH_domain"/>
</dbReference>
<feature type="domain" description="PH" evidence="2">
    <location>
        <begin position="830"/>
        <end position="938"/>
    </location>
</feature>
<feature type="region of interest" description="Disordered" evidence="1">
    <location>
        <begin position="234"/>
        <end position="285"/>
    </location>
</feature>
<feature type="compositionally biased region" description="Polar residues" evidence="1">
    <location>
        <begin position="1211"/>
        <end position="1220"/>
    </location>
</feature>
<feature type="compositionally biased region" description="Low complexity" evidence="1">
    <location>
        <begin position="239"/>
        <end position="248"/>
    </location>
</feature>
<feature type="region of interest" description="Disordered" evidence="1">
    <location>
        <begin position="639"/>
        <end position="776"/>
    </location>
</feature>
<dbReference type="InterPro" id="IPR011993">
    <property type="entry name" value="PH-like_dom_sf"/>
</dbReference>
<gene>
    <name evidence="3" type="ORF">EGW08_018306</name>
</gene>
<feature type="compositionally biased region" description="Polar residues" evidence="1">
    <location>
        <begin position="641"/>
        <end position="654"/>
    </location>
</feature>
<name>A0A433SX96_ELYCH</name>
<proteinExistence type="predicted"/>
<feature type="compositionally biased region" description="Pro residues" evidence="1">
    <location>
        <begin position="262"/>
        <end position="276"/>
    </location>
</feature>
<dbReference type="PROSITE" id="PS50003">
    <property type="entry name" value="PH_DOMAIN"/>
    <property type="match status" value="1"/>
</dbReference>
<organism evidence="3 4">
    <name type="scientific">Elysia chlorotica</name>
    <name type="common">Eastern emerald elysia</name>
    <name type="synonym">Sea slug</name>
    <dbReference type="NCBI Taxonomy" id="188477"/>
    <lineage>
        <taxon>Eukaryota</taxon>
        <taxon>Metazoa</taxon>
        <taxon>Spiralia</taxon>
        <taxon>Lophotrochozoa</taxon>
        <taxon>Mollusca</taxon>
        <taxon>Gastropoda</taxon>
        <taxon>Heterobranchia</taxon>
        <taxon>Euthyneura</taxon>
        <taxon>Panpulmonata</taxon>
        <taxon>Sacoglossa</taxon>
        <taxon>Placobranchoidea</taxon>
        <taxon>Plakobranchidae</taxon>
        <taxon>Elysia</taxon>
    </lineage>
</organism>
<evidence type="ECO:0000313" key="4">
    <source>
        <dbReference type="Proteomes" id="UP000271974"/>
    </source>
</evidence>
<feature type="compositionally biased region" description="Basic and acidic residues" evidence="1">
    <location>
        <begin position="1345"/>
        <end position="1357"/>
    </location>
</feature>
<feature type="region of interest" description="Disordered" evidence="1">
    <location>
        <begin position="20"/>
        <end position="116"/>
    </location>
</feature>
<feature type="compositionally biased region" description="Basic and acidic residues" evidence="1">
    <location>
        <begin position="370"/>
        <end position="383"/>
    </location>
</feature>
<feature type="compositionally biased region" description="Basic and acidic residues" evidence="1">
    <location>
        <begin position="203"/>
        <end position="214"/>
    </location>
</feature>
<feature type="compositionally biased region" description="Low complexity" evidence="1">
    <location>
        <begin position="413"/>
        <end position="427"/>
    </location>
</feature>
<feature type="region of interest" description="Disordered" evidence="1">
    <location>
        <begin position="544"/>
        <end position="577"/>
    </location>
</feature>
<sequence length="1440" mass="158965">MMDDVKPTVRALWRLLRILEEDEGEVDGDVDGEEEGEVGGEGGTGKKQKSDCDENITAYISPRSPHSVSNKNHDKTQNVDECSVGNDTSTTANRNNNRNKNSNKNNNNEVDSKRNIISHGQPHDRCIISETDASHAPLCDKSRDPSDGKSSPTSDVTPCERGRGRSRERHVVRNNCEQQSPDTRMRRAKEMVISGKMGGGGEISDKGDQRDHLGHAGKTIGGVEVYGDQRNQHIQTAGKKSSPSPTRIISRRRPSPKRSSAPRPPSPRSCPSPAPKPVSTSDVSPADVEGWLVDQLRGRRVWAVLSDMLFCVFERPDAETSKQVLLLPGCSVRVLEFKSAHLHLDKRRQLIREARLDSASSCSSHSNVVSDKDNNNNKHDKESSLCNGNSVANEEGKRTTESNIGVSPRIPINVNGSVKGSNSSTSSYPSVDESRTRGSSITSDGSNSSSSNNSSIPSSSKTVSGVDRFQFVIENSITRQKHMFAVPSRVELDLWTSALDKACSLDIALKDSSVRQEDTRTNLTPRKGKTVGVEDIILSDRSESLVPNGSAKNGISPRSKVKTGEDSISPTYTPRQMLPSRIDVHSLSMSLTSPHDVSKETVDEIRRKLKKDYQNTDSVESKPIPLKATHQLDESVIHSATIDSSNSKSTSKNGESPRKGRHFFKGRSPLDVLLGRKKRSSSADDAYNRNRKMFPVYKRSEDSLSNPSFSPRQAGSTGSQQSLESSLSSQSQAGQHDSSFSASSADSRDSPGRKQSGTRSGKHRGGPLARSWDPDLKTSRGFGASIRRTASDLKERVFGASNISLTSSKTSEASNGRSKPPGLKLKDLTDARVKGHLQYRVAFKFVKVFCVLSKGCFYAFKSEKPEEVPLLAMVLSPCSVTYVVESELEMHRKKSKQKQNQRIFAFKLSQPHCKSIYACADNHQTLMQWVMAIQGEACRVQVDEELAAEIREKPSSLKKKQEKELSLQASVEPSSLSKKKLLKQMEHRLSCPTFDGPGLSLSRSGHLYGPRDETLNGLITPRRVSELSSKNLQIRQSKDKDQRFVEKFSSALYRSKSDKDIDLVTRCVESNENLNQKPETLRNTSHTSKPSKPGIHGVAGLDTTRKHESLSNSTGVPTIQGTGIHNSSLSHYHFKKTSSKSNIRTGIKDNGACNDVKFITDQNLRLDLSGLVDDNNDEEVQNATPSSERSLLQTHSYRDDYISRVDHTEDSSQLTTSSTKLPWKPNVKRTSSLNSAPFKSISRSSFLRSSLLPSKSSISDDFNVKSSSALNSNKQQTQSPNFTSFFSTSDFDTQRGYSSNSNFPGNKENAHQEDSSYEIQGATEFESEDWSPNDDIISPPPLFRSSDKGGADFDESHQSAASNSKLPSPEGQPLLDPEVERPRHLPFPSATDPALREAWSRDEDYLLGVVRDKLRRRQRDPDPWNGELHSTEQVIIQVRS</sequence>
<feature type="compositionally biased region" description="Low complexity" evidence="1">
    <location>
        <begin position="438"/>
        <end position="462"/>
    </location>
</feature>
<feature type="region of interest" description="Disordered" evidence="1">
    <location>
        <begin position="137"/>
        <end position="216"/>
    </location>
</feature>
<feature type="compositionally biased region" description="Low complexity" evidence="1">
    <location>
        <begin position="719"/>
        <end position="745"/>
    </location>
</feature>
<comment type="caution">
    <text evidence="3">The sequence shown here is derived from an EMBL/GenBank/DDBJ whole genome shotgun (WGS) entry which is preliminary data.</text>
</comment>
<evidence type="ECO:0000256" key="1">
    <source>
        <dbReference type="SAM" id="MobiDB-lite"/>
    </source>
</evidence>
<feature type="region of interest" description="Disordered" evidence="1">
    <location>
        <begin position="1295"/>
        <end position="1396"/>
    </location>
</feature>
<feature type="compositionally biased region" description="Acidic residues" evidence="1">
    <location>
        <begin position="20"/>
        <end position="38"/>
    </location>
</feature>
<evidence type="ECO:0000313" key="3">
    <source>
        <dbReference type="EMBL" id="RUS73934.1"/>
    </source>
</evidence>
<feature type="compositionally biased region" description="Basic and acidic residues" evidence="1">
    <location>
        <begin position="138"/>
        <end position="147"/>
    </location>
</feature>
<feature type="compositionally biased region" description="Polar residues" evidence="1">
    <location>
        <begin position="1295"/>
        <end position="1304"/>
    </location>
</feature>
<dbReference type="EMBL" id="RQTK01000884">
    <property type="protein sequence ID" value="RUS73934.1"/>
    <property type="molecule type" value="Genomic_DNA"/>
</dbReference>
<feature type="region of interest" description="Disordered" evidence="1">
    <location>
        <begin position="361"/>
        <end position="462"/>
    </location>
</feature>
<keyword evidence="4" id="KW-1185">Reference proteome</keyword>
<dbReference type="SMART" id="SM00233">
    <property type="entry name" value="PH"/>
    <property type="match status" value="2"/>
</dbReference>
<dbReference type="Pfam" id="PF00169">
    <property type="entry name" value="PH"/>
    <property type="match status" value="1"/>
</dbReference>
<dbReference type="Proteomes" id="UP000271974">
    <property type="component" value="Unassembled WGS sequence"/>
</dbReference>
<dbReference type="Gene3D" id="2.30.29.30">
    <property type="entry name" value="Pleckstrin-homology domain (PH domain)/Phosphotyrosine-binding domain (PTB)"/>
    <property type="match status" value="1"/>
</dbReference>
<feature type="compositionally biased region" description="Polar residues" evidence="1">
    <location>
        <begin position="703"/>
        <end position="718"/>
    </location>
</feature>